<evidence type="ECO:0000256" key="1">
    <source>
        <dbReference type="SAM" id="SignalP"/>
    </source>
</evidence>
<comment type="caution">
    <text evidence="2">The sequence shown here is derived from an EMBL/GenBank/DDBJ whole genome shotgun (WGS) entry which is preliminary data.</text>
</comment>
<protein>
    <submittedName>
        <fullName evidence="2">Uncharacterized protein</fullName>
    </submittedName>
</protein>
<name>A0ABW3NSZ9_9FLAO</name>
<dbReference type="EMBL" id="JBHTLI010000001">
    <property type="protein sequence ID" value="MFD1095592.1"/>
    <property type="molecule type" value="Genomic_DNA"/>
</dbReference>
<organism evidence="2 3">
    <name type="scientific">Salegentibacter chungangensis</name>
    <dbReference type="NCBI Taxonomy" id="1335724"/>
    <lineage>
        <taxon>Bacteria</taxon>
        <taxon>Pseudomonadati</taxon>
        <taxon>Bacteroidota</taxon>
        <taxon>Flavobacteriia</taxon>
        <taxon>Flavobacteriales</taxon>
        <taxon>Flavobacteriaceae</taxon>
        <taxon>Salegentibacter</taxon>
    </lineage>
</organism>
<sequence>MKYISCYGFLLACLSVLVFNSCSYTDDDVATDAMAYAEYIIDNQSGATLIYFGASEIEIMPSESKTINSEVLLGISTPASPSIGLESLILFRDDNGSLVTAFEMDPVTDDPWTEENISDNESKFTLSITAEMIE</sequence>
<proteinExistence type="predicted"/>
<dbReference type="Proteomes" id="UP001597131">
    <property type="component" value="Unassembled WGS sequence"/>
</dbReference>
<feature type="signal peptide" evidence="1">
    <location>
        <begin position="1"/>
        <end position="25"/>
    </location>
</feature>
<evidence type="ECO:0000313" key="3">
    <source>
        <dbReference type="Proteomes" id="UP001597131"/>
    </source>
</evidence>
<dbReference type="RefSeq" id="WP_380744458.1">
    <property type="nucleotide sequence ID" value="NZ_JBHTLI010000001.1"/>
</dbReference>
<keyword evidence="1" id="KW-0732">Signal</keyword>
<feature type="chain" id="PRO_5046558173" evidence="1">
    <location>
        <begin position="26"/>
        <end position="134"/>
    </location>
</feature>
<reference evidence="3" key="1">
    <citation type="journal article" date="2019" name="Int. J. Syst. Evol. Microbiol.">
        <title>The Global Catalogue of Microorganisms (GCM) 10K type strain sequencing project: providing services to taxonomists for standard genome sequencing and annotation.</title>
        <authorList>
            <consortium name="The Broad Institute Genomics Platform"/>
            <consortium name="The Broad Institute Genome Sequencing Center for Infectious Disease"/>
            <person name="Wu L."/>
            <person name="Ma J."/>
        </authorList>
    </citation>
    <scope>NUCLEOTIDE SEQUENCE [LARGE SCALE GENOMIC DNA]</scope>
    <source>
        <strain evidence="3">CCUG 64793</strain>
    </source>
</reference>
<accession>A0ABW3NSZ9</accession>
<gene>
    <name evidence="2" type="ORF">ACFQ3Q_07530</name>
</gene>
<evidence type="ECO:0000313" key="2">
    <source>
        <dbReference type="EMBL" id="MFD1095592.1"/>
    </source>
</evidence>
<keyword evidence="3" id="KW-1185">Reference proteome</keyword>